<dbReference type="InterPro" id="IPR036055">
    <property type="entry name" value="LDL_receptor-like_sf"/>
</dbReference>
<feature type="non-terminal residue" evidence="4">
    <location>
        <position position="349"/>
    </location>
</feature>
<feature type="non-terminal residue" evidence="4">
    <location>
        <position position="1"/>
    </location>
</feature>
<keyword evidence="5" id="KW-1185">Reference proteome</keyword>
<evidence type="ECO:0000313" key="5">
    <source>
        <dbReference type="Proteomes" id="UP001497623"/>
    </source>
</evidence>
<dbReference type="SMART" id="SM00192">
    <property type="entry name" value="LDLa"/>
    <property type="match status" value="1"/>
</dbReference>
<dbReference type="AlphaFoldDB" id="A0AAV2SBL3"/>
<evidence type="ECO:0000256" key="1">
    <source>
        <dbReference type="ARBA" id="ARBA00023157"/>
    </source>
</evidence>
<feature type="domain" description="Alpha-2-macroglobulin" evidence="3">
    <location>
        <begin position="185"/>
        <end position="270"/>
    </location>
</feature>
<evidence type="ECO:0000256" key="2">
    <source>
        <dbReference type="PROSITE-ProRule" id="PRU00124"/>
    </source>
</evidence>
<dbReference type="InterPro" id="IPR013783">
    <property type="entry name" value="Ig-like_fold"/>
</dbReference>
<proteinExistence type="predicted"/>
<dbReference type="PROSITE" id="PS50068">
    <property type="entry name" value="LDLRA_2"/>
    <property type="match status" value="1"/>
</dbReference>
<dbReference type="SUPFAM" id="SSF57424">
    <property type="entry name" value="LDL receptor-like module"/>
    <property type="match status" value="1"/>
</dbReference>
<dbReference type="InterPro" id="IPR001599">
    <property type="entry name" value="Macroglobln_a2"/>
</dbReference>
<evidence type="ECO:0000259" key="3">
    <source>
        <dbReference type="SMART" id="SM01360"/>
    </source>
</evidence>
<gene>
    <name evidence="4" type="ORF">MNOR_LOCUS34713</name>
</gene>
<dbReference type="Proteomes" id="UP001497623">
    <property type="component" value="Unassembled WGS sequence"/>
</dbReference>
<dbReference type="Gene3D" id="2.60.40.10">
    <property type="entry name" value="Immunoglobulins"/>
    <property type="match status" value="1"/>
</dbReference>
<dbReference type="InterPro" id="IPR002172">
    <property type="entry name" value="LDrepeatLR_classA_rpt"/>
</dbReference>
<evidence type="ECO:0000313" key="4">
    <source>
        <dbReference type="EMBL" id="CAL4175989.1"/>
    </source>
</evidence>
<sequence length="349" mass="39056">AEPGSYFSLSCQRIANWVKQHPNAPTHARLVHALNAMEPYPRLIHSVLHQSRDGESGDHLTPLNSASYGSDALQTLQHSALNILTDAVMHYYGKSGLCNSTEGQLECGDGRGSCYQHHEICDGTAHCFNHADELACKQHYDDEFPEGDTDDILALRSDALFRLLRHAFIMDNFDPDDLEWCMQDVWIDHGGATIVELEPFKTAEDWLLEGYALHPEYGLAIIREPLLYVSDPLFYIHVDGPAMCRRGEQIAIRVFIYNFANIDIQALVTLPASDDYKFVHVEEGGSVDYYKPRVSGGDHQHLIWVPKEGGMTEVAFPLAIMMQSGTLEVTIKAVSQQGKDDESIEIVVK</sequence>
<organism evidence="4 5">
    <name type="scientific">Meganyctiphanes norvegica</name>
    <name type="common">Northern krill</name>
    <name type="synonym">Thysanopoda norvegica</name>
    <dbReference type="NCBI Taxonomy" id="48144"/>
    <lineage>
        <taxon>Eukaryota</taxon>
        <taxon>Metazoa</taxon>
        <taxon>Ecdysozoa</taxon>
        <taxon>Arthropoda</taxon>
        <taxon>Crustacea</taxon>
        <taxon>Multicrustacea</taxon>
        <taxon>Malacostraca</taxon>
        <taxon>Eumalacostraca</taxon>
        <taxon>Eucarida</taxon>
        <taxon>Euphausiacea</taxon>
        <taxon>Euphausiidae</taxon>
        <taxon>Meganyctiphanes</taxon>
    </lineage>
</organism>
<dbReference type="GO" id="GO:0004866">
    <property type="term" value="F:endopeptidase inhibitor activity"/>
    <property type="evidence" value="ECO:0007669"/>
    <property type="project" value="InterPro"/>
</dbReference>
<accession>A0AAV2SBL3</accession>
<dbReference type="SMART" id="SM01360">
    <property type="entry name" value="A2M"/>
    <property type="match status" value="1"/>
</dbReference>
<comment type="caution">
    <text evidence="2">Lacks conserved residue(s) required for the propagation of feature annotation.</text>
</comment>
<keyword evidence="1 2" id="KW-1015">Disulfide bond</keyword>
<feature type="disulfide bond" evidence="2">
    <location>
        <begin position="121"/>
        <end position="136"/>
    </location>
</feature>
<dbReference type="Pfam" id="PF00207">
    <property type="entry name" value="A2M"/>
    <property type="match status" value="1"/>
</dbReference>
<reference evidence="4 5" key="1">
    <citation type="submission" date="2024-05" db="EMBL/GenBank/DDBJ databases">
        <authorList>
            <person name="Wallberg A."/>
        </authorList>
    </citation>
    <scope>NUCLEOTIDE SEQUENCE [LARGE SCALE GENOMIC DNA]</scope>
</reference>
<dbReference type="Gene3D" id="4.10.400.10">
    <property type="entry name" value="Low-density Lipoprotein Receptor"/>
    <property type="match status" value="1"/>
</dbReference>
<protein>
    <recommendedName>
        <fullName evidence="3">Alpha-2-macroglobulin domain-containing protein</fullName>
    </recommendedName>
</protein>
<comment type="caution">
    <text evidence="4">The sequence shown here is derived from an EMBL/GenBank/DDBJ whole genome shotgun (WGS) entry which is preliminary data.</text>
</comment>
<name>A0AAV2SBL3_MEGNR</name>
<dbReference type="EMBL" id="CAXKWB010054562">
    <property type="protein sequence ID" value="CAL4175989.1"/>
    <property type="molecule type" value="Genomic_DNA"/>
</dbReference>